<organism evidence="1 2">
    <name type="scientific">Lactobacillus johnsonii</name>
    <dbReference type="NCBI Taxonomy" id="33959"/>
    <lineage>
        <taxon>Bacteria</taxon>
        <taxon>Bacillati</taxon>
        <taxon>Bacillota</taxon>
        <taxon>Bacilli</taxon>
        <taxon>Lactobacillales</taxon>
        <taxon>Lactobacillaceae</taxon>
        <taxon>Lactobacillus</taxon>
    </lineage>
</organism>
<protein>
    <submittedName>
        <fullName evidence="1">Uncharacterized protein</fullName>
    </submittedName>
</protein>
<accession>A0AAW5LZI7</accession>
<proteinExistence type="predicted"/>
<dbReference type="EMBL" id="JANKAU010000010">
    <property type="protein sequence ID" value="MCR1915436.1"/>
    <property type="molecule type" value="Genomic_DNA"/>
</dbReference>
<dbReference type="Proteomes" id="UP001206357">
    <property type="component" value="Unassembled WGS sequence"/>
</dbReference>
<name>A0AAW5LZI7_LACJH</name>
<dbReference type="AlphaFoldDB" id="A0AAW5LZI7"/>
<dbReference type="RefSeq" id="WP_237577521.1">
    <property type="nucleotide sequence ID" value="NZ_JANKAU010000010.1"/>
</dbReference>
<evidence type="ECO:0000313" key="2">
    <source>
        <dbReference type="Proteomes" id="UP001206357"/>
    </source>
</evidence>
<evidence type="ECO:0000313" key="1">
    <source>
        <dbReference type="EMBL" id="MCR1915436.1"/>
    </source>
</evidence>
<sequence length="186" mass="22278">MNRTDFIYTDTYFPELTMPVNFKTGDTLLFFESKQIYWKISTILKNKKEIVDKLNISGILCPNATHFIETFNSNQQFFIPDRTKNLEKLYYFGNLDTLGIQTFLTLKEEAKINNLQPWITMYERLIDKSTVTKNSFRKNRLEISQKKLDKFTKYFDQSYQQMICNLLLYQERSISYEILSVKDFLQ</sequence>
<comment type="caution">
    <text evidence="1">The sequence shown here is derived from an EMBL/GenBank/DDBJ whole genome shotgun (WGS) entry which is preliminary data.</text>
</comment>
<reference evidence="1" key="1">
    <citation type="submission" date="2022-07" db="EMBL/GenBank/DDBJ databases">
        <title>Enhanced cultured diversity of the mouse gut microbiota enables custom-made synthetic communities.</title>
        <authorList>
            <person name="Afrizal A."/>
        </authorList>
    </citation>
    <scope>NUCLEOTIDE SEQUENCE</scope>
    <source>
        <strain evidence="1">DSM 100219</strain>
    </source>
</reference>
<gene>
    <name evidence="1" type="ORF">NSA17_08330</name>
</gene>